<organism evidence="2">
    <name type="scientific">marine sediment metagenome</name>
    <dbReference type="NCBI Taxonomy" id="412755"/>
    <lineage>
        <taxon>unclassified sequences</taxon>
        <taxon>metagenomes</taxon>
        <taxon>ecological metagenomes</taxon>
    </lineage>
</organism>
<evidence type="ECO:0000259" key="1">
    <source>
        <dbReference type="Pfam" id="PF08308"/>
    </source>
</evidence>
<dbReference type="EMBL" id="LAZR01000166">
    <property type="protein sequence ID" value="KKN84812.1"/>
    <property type="molecule type" value="Genomic_DNA"/>
</dbReference>
<feature type="domain" description="PEGA" evidence="1">
    <location>
        <begin position="14"/>
        <end position="65"/>
    </location>
</feature>
<reference evidence="2" key="1">
    <citation type="journal article" date="2015" name="Nature">
        <title>Complex archaea that bridge the gap between prokaryotes and eukaryotes.</title>
        <authorList>
            <person name="Spang A."/>
            <person name="Saw J.H."/>
            <person name="Jorgensen S.L."/>
            <person name="Zaremba-Niedzwiedzka K."/>
            <person name="Martijn J."/>
            <person name="Lind A.E."/>
            <person name="van Eijk R."/>
            <person name="Schleper C."/>
            <person name="Guy L."/>
            <person name="Ettema T.J."/>
        </authorList>
    </citation>
    <scope>NUCLEOTIDE SEQUENCE</scope>
</reference>
<name>A0A0F9UBU8_9ZZZZ</name>
<protein>
    <recommendedName>
        <fullName evidence="1">PEGA domain-containing protein</fullName>
    </recommendedName>
</protein>
<accession>A0A0F9UBU8</accession>
<evidence type="ECO:0000313" key="2">
    <source>
        <dbReference type="EMBL" id="KKN84812.1"/>
    </source>
</evidence>
<dbReference type="Pfam" id="PF08308">
    <property type="entry name" value="PEGA"/>
    <property type="match status" value="1"/>
</dbReference>
<dbReference type="InterPro" id="IPR013229">
    <property type="entry name" value="PEGA"/>
</dbReference>
<proteinExistence type="predicted"/>
<comment type="caution">
    <text evidence="2">The sequence shown here is derived from an EMBL/GenBank/DDBJ whole genome shotgun (WGS) entry which is preliminary data.</text>
</comment>
<dbReference type="AlphaFoldDB" id="A0A0F9UBU8"/>
<sequence length="125" mass="14349">MCAALLCGGCVLREMTITSDPPGALVLVSDEEKGRTPVTFEFVWYGDYDIILRLEGYETLKTAAPINPPLYEIPPLDLLSELAPWTYRDRRFLHYTLTPRQVLSPEKLIEQAKQLERQNRQPVEK</sequence>
<gene>
    <name evidence="2" type="ORF">LCGC14_0284760</name>
</gene>